<evidence type="ECO:0008006" key="3">
    <source>
        <dbReference type="Google" id="ProtNLM"/>
    </source>
</evidence>
<comment type="caution">
    <text evidence="2">The sequence shown here is derived from an EMBL/GenBank/DDBJ whole genome shotgun (WGS) entry which is preliminary data.</text>
</comment>
<reference evidence="2" key="1">
    <citation type="journal article" date="2019" name="Sci. Rep.">
        <title>Draft genome of Tanacetum cinerariifolium, the natural source of mosquito coil.</title>
        <authorList>
            <person name="Yamashiro T."/>
            <person name="Shiraishi A."/>
            <person name="Satake H."/>
            <person name="Nakayama K."/>
        </authorList>
    </citation>
    <scope>NUCLEOTIDE SEQUENCE</scope>
</reference>
<evidence type="ECO:0000313" key="2">
    <source>
        <dbReference type="EMBL" id="GEU62138.1"/>
    </source>
</evidence>
<accession>A0A6L2LKG3</accession>
<feature type="compositionally biased region" description="Gly residues" evidence="1">
    <location>
        <begin position="351"/>
        <end position="371"/>
    </location>
</feature>
<sequence length="1156" mass="129299">MDIYHVRNSLGCLGQTSRPERHESFTVHDAMVSRLTRRRVSYRSSDRHYSPDFTLDSPSSGSSLDSSSNTSSGSPLDSWLNTLSVHSLGFDASGQTHSGPSTRVASSSLVYPSVMTLRFSKAFSRLRYAPLSTPYPPKTSKPSPNSSFERSLDSFSLSAGPSRKRCRSHTPLVPSSTPVSRLMALTNADLLPPRKRFRYSYSPDDSREEHMEIGTTDAEAVADLEVEVEVDMRVGPIVDEDVLDHVTTDGAVEVTCDTLGDLVQRFHDHTEEILVHQIQVIKIAQRQLEASQLMASGERDRLLIGLGGIVMMLGGDLRDWSRLFRGLNVSSRKIVNQAESQSQNSNDGDNGNDGNGNGGNGNGNHGGGENNGNGNPNENGRGYMPVSRVCTYQDFVKCQLLNFKGTEGVVGQLELMLRFYDMERSYEVDDGSVLFKERDTKMETELWNLTVKNNDLAAYTKRQVNFKKDCPKLKNHNHGNMPITHEARRKAYAIGRGDANSRSNVVTCMFPLNNHYAFVLFDSGADRSFMSTDFSTLLDVIPDTLDVSYAVELADIRIAETNIVLRGLGIRIISDLDQTPDLSQQPPQNYPKCGCPVNGHYCQGYSSKPSNDNTNVVNALQEPFVIKQDPGKNSSQSPPQINHHCCYECGDPLEDIFCHQCTCELCGRGAHYGYNCPPKVPVVPDSKPFNNETVDEHPQSFPSFDPTCYFENGNSFTYDSTSNLVHDSPNVFNPPLQPLTYSYEFCGNDLIMVTIVHFKFFSPTIQNRYSGVIQRLHNDVQNIHEELAVHINTPNWDRPTNCYDDDDEDYAIAVTPSLSTEEPDNSLKSLVPIPSNSEGIPDNMCDVPFHDNSPPLNVSKDQFEGFSDSNDGSTSIDDDSFSIDNIEYVEASPPNFELLSSEVMEIVIPVVGGIDDDILLTIKDDILREKLLNSSFTSLNSLLEETNTFDNSLPEFETFYFDLEEISSVNTTTRSDISLPVYEAFYDDHVKEISSGSTTTHSDSSLYDSFIFDLSINPFPPADMSDFYEFADELAHIISPPEYDYFCFKIEPNSGDFTMDVMHDIFPTRESRVHNALHTHLTLQLNLDFILSSESLFTYVVWIFLPFHSYSVAPQYLLSFGNEDTNFDPGICSYCLFFNVGCISSEWNFYKIQSLE</sequence>
<dbReference type="EMBL" id="BKCJ010004623">
    <property type="protein sequence ID" value="GEU62138.1"/>
    <property type="molecule type" value="Genomic_DNA"/>
</dbReference>
<feature type="region of interest" description="Disordered" evidence="1">
    <location>
        <begin position="131"/>
        <end position="174"/>
    </location>
</feature>
<dbReference type="Pfam" id="PF08284">
    <property type="entry name" value="RVP_2"/>
    <property type="match status" value="1"/>
</dbReference>
<feature type="compositionally biased region" description="Low complexity" evidence="1">
    <location>
        <begin position="54"/>
        <end position="71"/>
    </location>
</feature>
<gene>
    <name evidence="2" type="ORF">Tci_034116</name>
</gene>
<evidence type="ECO:0000256" key="1">
    <source>
        <dbReference type="SAM" id="MobiDB-lite"/>
    </source>
</evidence>
<protein>
    <recommendedName>
        <fullName evidence="3">Reverse transcriptase domain-containing protein</fullName>
    </recommendedName>
</protein>
<feature type="region of interest" description="Disordered" evidence="1">
    <location>
        <begin position="41"/>
        <end position="71"/>
    </location>
</feature>
<feature type="region of interest" description="Disordered" evidence="1">
    <location>
        <begin position="336"/>
        <end position="380"/>
    </location>
</feature>
<name>A0A6L2LKG3_TANCI</name>
<organism evidence="2">
    <name type="scientific">Tanacetum cinerariifolium</name>
    <name type="common">Dalmatian daisy</name>
    <name type="synonym">Chrysanthemum cinerariifolium</name>
    <dbReference type="NCBI Taxonomy" id="118510"/>
    <lineage>
        <taxon>Eukaryota</taxon>
        <taxon>Viridiplantae</taxon>
        <taxon>Streptophyta</taxon>
        <taxon>Embryophyta</taxon>
        <taxon>Tracheophyta</taxon>
        <taxon>Spermatophyta</taxon>
        <taxon>Magnoliopsida</taxon>
        <taxon>eudicotyledons</taxon>
        <taxon>Gunneridae</taxon>
        <taxon>Pentapetalae</taxon>
        <taxon>asterids</taxon>
        <taxon>campanulids</taxon>
        <taxon>Asterales</taxon>
        <taxon>Asteraceae</taxon>
        <taxon>Asteroideae</taxon>
        <taxon>Anthemideae</taxon>
        <taxon>Anthemidinae</taxon>
        <taxon>Tanacetum</taxon>
    </lineage>
</organism>
<proteinExistence type="predicted"/>
<dbReference type="AlphaFoldDB" id="A0A6L2LKG3"/>